<feature type="chain" id="PRO_5011827954" description="Porin" evidence="10">
    <location>
        <begin position="27"/>
        <end position="424"/>
    </location>
</feature>
<protein>
    <recommendedName>
        <fullName evidence="10">Porin</fullName>
    </recommendedName>
</protein>
<evidence type="ECO:0000313" key="11">
    <source>
        <dbReference type="EMBL" id="SMQ68674.1"/>
    </source>
</evidence>
<dbReference type="GO" id="GO:0006811">
    <property type="term" value="P:monoatomic ion transport"/>
    <property type="evidence" value="ECO:0007669"/>
    <property type="project" value="UniProtKB-KW"/>
</dbReference>
<evidence type="ECO:0000256" key="1">
    <source>
        <dbReference type="ARBA" id="ARBA00009521"/>
    </source>
</evidence>
<keyword evidence="3 10" id="KW-1134">Transmembrane beta strand</keyword>
<dbReference type="Proteomes" id="UP000194474">
    <property type="component" value="Unassembled WGS sequence"/>
</dbReference>
<evidence type="ECO:0000256" key="10">
    <source>
        <dbReference type="RuleBase" id="RU364005"/>
    </source>
</evidence>
<keyword evidence="8 10" id="KW-0472">Membrane</keyword>
<dbReference type="RefSeq" id="WP_140048925.1">
    <property type="nucleotide sequence ID" value="NZ_FXWK01000001.1"/>
</dbReference>
<evidence type="ECO:0000256" key="3">
    <source>
        <dbReference type="ARBA" id="ARBA00022452"/>
    </source>
</evidence>
<keyword evidence="4 10" id="KW-0812">Transmembrane</keyword>
<dbReference type="GO" id="GO:0046930">
    <property type="term" value="C:pore complex"/>
    <property type="evidence" value="ECO:0007669"/>
    <property type="project" value="UniProtKB-KW"/>
</dbReference>
<gene>
    <name evidence="11" type="ORF">SAMN06295905_1623</name>
</gene>
<evidence type="ECO:0000256" key="4">
    <source>
        <dbReference type="ARBA" id="ARBA00022692"/>
    </source>
</evidence>
<evidence type="ECO:0000256" key="5">
    <source>
        <dbReference type="ARBA" id="ARBA00022729"/>
    </source>
</evidence>
<dbReference type="AlphaFoldDB" id="A0A1Y6F1G0"/>
<reference evidence="12" key="1">
    <citation type="submission" date="2017-04" db="EMBL/GenBank/DDBJ databases">
        <authorList>
            <person name="Varghese N."/>
            <person name="Submissions S."/>
        </authorList>
    </citation>
    <scope>NUCLEOTIDE SEQUENCE [LARGE SCALE GENOMIC DNA]</scope>
</reference>
<accession>A0A1Y6F1G0</accession>
<evidence type="ECO:0000256" key="8">
    <source>
        <dbReference type="ARBA" id="ARBA00023136"/>
    </source>
</evidence>
<keyword evidence="5 10" id="KW-0732">Signal</keyword>
<keyword evidence="9 10" id="KW-0998">Cell outer membrane</keyword>
<keyword evidence="7 10" id="KW-0626">Porin</keyword>
<proteinExistence type="inferred from homology"/>
<comment type="subcellular location">
    <subcellularLocation>
        <location evidence="10">Cell outer membrane</location>
        <topology evidence="10">Multi-pass membrane protein</topology>
    </subcellularLocation>
</comment>
<organism evidence="11 12">
    <name type="scientific">Devosia lucknowensis</name>
    <dbReference type="NCBI Taxonomy" id="1096929"/>
    <lineage>
        <taxon>Bacteria</taxon>
        <taxon>Pseudomonadati</taxon>
        <taxon>Pseudomonadota</taxon>
        <taxon>Alphaproteobacteria</taxon>
        <taxon>Hyphomicrobiales</taxon>
        <taxon>Devosiaceae</taxon>
        <taxon>Devosia</taxon>
    </lineage>
</organism>
<keyword evidence="12" id="KW-1185">Reference proteome</keyword>
<dbReference type="InterPro" id="IPR003684">
    <property type="entry name" value="Porin_alphabac"/>
</dbReference>
<dbReference type="GO" id="GO:0015288">
    <property type="term" value="F:porin activity"/>
    <property type="evidence" value="ECO:0007669"/>
    <property type="project" value="UniProtKB-KW"/>
</dbReference>
<evidence type="ECO:0000313" key="12">
    <source>
        <dbReference type="Proteomes" id="UP000194474"/>
    </source>
</evidence>
<dbReference type="OrthoDB" id="7801681at2"/>
<evidence type="ECO:0000256" key="9">
    <source>
        <dbReference type="ARBA" id="ARBA00023237"/>
    </source>
</evidence>
<feature type="signal peptide" evidence="10">
    <location>
        <begin position="1"/>
        <end position="26"/>
    </location>
</feature>
<evidence type="ECO:0000256" key="7">
    <source>
        <dbReference type="ARBA" id="ARBA00023114"/>
    </source>
</evidence>
<dbReference type="GO" id="GO:0009279">
    <property type="term" value="C:cell outer membrane"/>
    <property type="evidence" value="ECO:0007669"/>
    <property type="project" value="UniProtKB-SubCell"/>
</dbReference>
<comment type="function">
    <text evidence="10">Forms passive diffusion pores that allow small molecular weight hydrophilic materials across the outer membrane.</text>
</comment>
<sequence length="424" mass="45084">MPSTRRLSALCATSIVFLSAAAPSFAADFGVLTSVDVCDSLGVSGLTLSSGDACLKISGEVEYVFRWGNYDRSYRAINDLKYSSGPTIFLGNGALDWDSELTSTLTFDASSASDFGVARGVITLEGKEEIVFENLALDSREREMNVDEAYIAIGDKTVLMAGIKDTIAKTGNDTSFTFQQLFHQNRASGVGFNANVTGTDIDTDGHVIQVTTDLGNGVTAGAALEDLDDLGTLVGVVTYKSDMLDGHVTVLADEVLSGMVNDWAIHAGLTADLGDYRVRGALAANNDGWWNVLGTADAEFDIFTLATGVEATSEDEFGAAASVSVELDAVTVNVGSRMFREFDGDVTIDTGFEVEYEMSATITLVAGGGYIHESDRAAGITYGEASLEWAPSRNFDTELTGRVHSRPGDDLGYRLSFTATKSFE</sequence>
<name>A0A1Y6F1G0_9HYPH</name>
<dbReference type="EMBL" id="FXWK01000001">
    <property type="protein sequence ID" value="SMQ68674.1"/>
    <property type="molecule type" value="Genomic_DNA"/>
</dbReference>
<keyword evidence="2 10" id="KW-0813">Transport</keyword>
<keyword evidence="6 10" id="KW-0406">Ion transport</keyword>
<comment type="domain">
    <text evidence="10">Consists of 16-stranded beta-barrel sheets, with large surface-exposed loops, that form a transmembrane pore at the center of each barrel. The pore is partially ocluded by a peptide loop that folds into the pore lumen.</text>
</comment>
<evidence type="ECO:0000256" key="2">
    <source>
        <dbReference type="ARBA" id="ARBA00022448"/>
    </source>
</evidence>
<evidence type="ECO:0000256" key="6">
    <source>
        <dbReference type="ARBA" id="ARBA00023065"/>
    </source>
</evidence>
<comment type="similarity">
    <text evidence="1 10">Belongs to the alphaproteobacteria porin family.</text>
</comment>
<dbReference type="Pfam" id="PF02530">
    <property type="entry name" value="Porin_2"/>
    <property type="match status" value="1"/>
</dbReference>